<sequence length="179" mass="20327">MFYVISGASGAGKSTVLPLLRRFRPDVQWHDFDERWTGGSKRERQQLTEDWIQTALGAGGYFGLLGQCPLGEMLAAPSAPRLAGMSHLLLDVDDVERIRRLRERGDGQATQDLLNWAAWLRAHQTFPDWQPDVLTEGAWTEMRWDRWLEHDTALWPGRTLNATDLTPQETALQIVTMLG</sequence>
<dbReference type="InterPro" id="IPR027417">
    <property type="entry name" value="P-loop_NTPase"/>
</dbReference>
<dbReference type="EMBL" id="JACHFL010000002">
    <property type="protein sequence ID" value="MBB5361899.1"/>
    <property type="molecule type" value="Genomic_DNA"/>
</dbReference>
<organism evidence="1 2">
    <name type="scientific">Deinococcus humi</name>
    <dbReference type="NCBI Taxonomy" id="662880"/>
    <lineage>
        <taxon>Bacteria</taxon>
        <taxon>Thermotogati</taxon>
        <taxon>Deinococcota</taxon>
        <taxon>Deinococci</taxon>
        <taxon>Deinococcales</taxon>
        <taxon>Deinococcaceae</taxon>
        <taxon>Deinococcus</taxon>
    </lineage>
</organism>
<reference evidence="1 2" key="1">
    <citation type="submission" date="2020-08" db="EMBL/GenBank/DDBJ databases">
        <title>Genomic Encyclopedia of Type Strains, Phase IV (KMG-IV): sequencing the most valuable type-strain genomes for metagenomic binning, comparative biology and taxonomic classification.</title>
        <authorList>
            <person name="Goeker M."/>
        </authorList>
    </citation>
    <scope>NUCLEOTIDE SEQUENCE [LARGE SCALE GENOMIC DNA]</scope>
    <source>
        <strain evidence="1 2">DSM 27939</strain>
    </source>
</reference>
<dbReference type="AlphaFoldDB" id="A0A7W8JUI6"/>
<keyword evidence="2" id="KW-1185">Reference proteome</keyword>
<dbReference type="RefSeq" id="WP_184127966.1">
    <property type="nucleotide sequence ID" value="NZ_JACHFL010000002.1"/>
</dbReference>
<evidence type="ECO:0000313" key="2">
    <source>
        <dbReference type="Proteomes" id="UP000552709"/>
    </source>
</evidence>
<dbReference type="Proteomes" id="UP000552709">
    <property type="component" value="Unassembled WGS sequence"/>
</dbReference>
<accession>A0A7W8JUI6</accession>
<proteinExistence type="predicted"/>
<name>A0A7W8JUI6_9DEIO</name>
<evidence type="ECO:0000313" key="1">
    <source>
        <dbReference type="EMBL" id="MBB5361899.1"/>
    </source>
</evidence>
<dbReference type="SUPFAM" id="SSF52540">
    <property type="entry name" value="P-loop containing nucleoside triphosphate hydrolases"/>
    <property type="match status" value="1"/>
</dbReference>
<gene>
    <name evidence="1" type="ORF">HNQ08_000984</name>
</gene>
<comment type="caution">
    <text evidence="1">The sequence shown here is derived from an EMBL/GenBank/DDBJ whole genome shotgun (WGS) entry which is preliminary data.</text>
</comment>
<protein>
    <submittedName>
        <fullName evidence="1">Uncharacterized protein</fullName>
    </submittedName>
</protein>